<accession>A0A6H5GK53</accession>
<dbReference type="PANTHER" id="PTHR13357">
    <property type="entry name" value="SH3 ADAPTER PROTEIN SPIN90 NCK INTERACTING PROTEIN WITH SH3 DOMAIN"/>
    <property type="match status" value="1"/>
</dbReference>
<dbReference type="PANTHER" id="PTHR13357:SF1">
    <property type="entry name" value="NCK-INTERACTING PROTEIN WITH SH3 DOMAIN"/>
    <property type="match status" value="1"/>
</dbReference>
<feature type="compositionally biased region" description="Basic and acidic residues" evidence="3">
    <location>
        <begin position="102"/>
        <end position="120"/>
    </location>
</feature>
<dbReference type="AlphaFoldDB" id="A0A6H5GK53"/>
<feature type="compositionally biased region" description="Polar residues" evidence="3">
    <location>
        <begin position="121"/>
        <end position="139"/>
    </location>
</feature>
<evidence type="ECO:0000256" key="2">
    <source>
        <dbReference type="PROSITE-ProRule" id="PRU00192"/>
    </source>
</evidence>
<organism evidence="5 6">
    <name type="scientific">Nesidiocoris tenuis</name>
    <dbReference type="NCBI Taxonomy" id="355587"/>
    <lineage>
        <taxon>Eukaryota</taxon>
        <taxon>Metazoa</taxon>
        <taxon>Ecdysozoa</taxon>
        <taxon>Arthropoda</taxon>
        <taxon>Hexapoda</taxon>
        <taxon>Insecta</taxon>
        <taxon>Pterygota</taxon>
        <taxon>Neoptera</taxon>
        <taxon>Paraneoptera</taxon>
        <taxon>Hemiptera</taxon>
        <taxon>Heteroptera</taxon>
        <taxon>Panheteroptera</taxon>
        <taxon>Cimicomorpha</taxon>
        <taxon>Miridae</taxon>
        <taxon>Dicyphina</taxon>
        <taxon>Nesidiocoris</taxon>
    </lineage>
</organism>
<gene>
    <name evidence="5" type="ORF">NTEN_LOCUS8935</name>
</gene>
<evidence type="ECO:0000313" key="6">
    <source>
        <dbReference type="Proteomes" id="UP000479000"/>
    </source>
</evidence>
<dbReference type="SMART" id="SM00326">
    <property type="entry name" value="SH3"/>
    <property type="match status" value="1"/>
</dbReference>
<dbReference type="InterPro" id="IPR030125">
    <property type="entry name" value="SPIN90/Ldb17"/>
</dbReference>
<feature type="domain" description="SH3" evidence="4">
    <location>
        <begin position="1"/>
        <end position="59"/>
    </location>
</feature>
<dbReference type="Pfam" id="PF09431">
    <property type="entry name" value="SPIN90_LRD"/>
    <property type="match status" value="1"/>
</dbReference>
<evidence type="ECO:0000313" key="5">
    <source>
        <dbReference type="EMBL" id="CAB0003401.1"/>
    </source>
</evidence>
<dbReference type="SUPFAM" id="SSF50044">
    <property type="entry name" value="SH3-domain"/>
    <property type="match status" value="1"/>
</dbReference>
<evidence type="ECO:0000256" key="1">
    <source>
        <dbReference type="ARBA" id="ARBA00022443"/>
    </source>
</evidence>
<evidence type="ECO:0000259" key="4">
    <source>
        <dbReference type="PROSITE" id="PS50002"/>
    </source>
</evidence>
<dbReference type="GO" id="GO:0071933">
    <property type="term" value="F:Arp2/3 complex binding"/>
    <property type="evidence" value="ECO:0007669"/>
    <property type="project" value="TreeGrafter"/>
</dbReference>
<protein>
    <recommendedName>
        <fullName evidence="4">SH3 domain-containing protein</fullName>
    </recommendedName>
</protein>
<dbReference type="InterPro" id="IPR001452">
    <property type="entry name" value="SH3_domain"/>
</dbReference>
<dbReference type="OrthoDB" id="445362at2759"/>
<evidence type="ECO:0000256" key="3">
    <source>
        <dbReference type="SAM" id="MobiDB-lite"/>
    </source>
</evidence>
<dbReference type="Proteomes" id="UP000479000">
    <property type="component" value="Unassembled WGS sequence"/>
</dbReference>
<keyword evidence="6" id="KW-1185">Reference proteome</keyword>
<proteinExistence type="predicted"/>
<dbReference type="Gene3D" id="2.30.30.40">
    <property type="entry name" value="SH3 Domains"/>
    <property type="match status" value="1"/>
</dbReference>
<dbReference type="InterPro" id="IPR018556">
    <property type="entry name" value="SPIN90/Ldb17_LRD"/>
</dbReference>
<name>A0A6H5GK53_9HEMI</name>
<dbReference type="PROSITE" id="PS50002">
    <property type="entry name" value="SH3"/>
    <property type="match status" value="1"/>
</dbReference>
<sequence length="599" mass="67916">MLVASYDFDATIPQTLSFKKDDNFIFHSTNNIKKNWWSIIDAHGKVGYIPSNYVSIVKIKKGKMIDFINTAIENLSADISKAGGSDKQLEAMKELILRKQETLQKRSRSRDNSEKREKLSCSKSLPDSDSVHSVRNQTGLSHDSARIATGVVVEGLLDILPSEASGSLESFLELLHANVPPPESVYDDTQDAIELRGIISHLRTAREDAQQRSWHLWDDEDSIQQHIGALSSILKNADPAISRRVLRQGNYDDIMMLVDYYQMEERVCIRQLLIDTFAVLCGLDEVIISIILNSVLPMELAREMQSNRNKCSEIEKQAMLLAYIFSLGEAMPITHLDHLGCDFITMVLEIIESDSAADIDDAMVMLILSYNLQFKPKSSTNITLQALSEMESAKNFTEKIMLLINREEWKGLPVFSIAELTLSPNHVLGPLHRLFDPPGDRFSQILPRLVHAHVLRAMRQPVRAVLQAMPHRRQSDRLRFDHVARIARHFQRPARKSAQRRQSVRLPAQQYARPVFPFSPLGRESRLRQKLCRTGEKRVGQLQTEIGSRREEVQRAGNRQRDFENAFAENQGTRHQNGQKSGCCARSVPRLAQPVGPGE</sequence>
<dbReference type="Pfam" id="PF00018">
    <property type="entry name" value="SH3_1"/>
    <property type="match status" value="1"/>
</dbReference>
<dbReference type="GO" id="GO:0006897">
    <property type="term" value="P:endocytosis"/>
    <property type="evidence" value="ECO:0007669"/>
    <property type="project" value="TreeGrafter"/>
</dbReference>
<feature type="compositionally biased region" description="Polar residues" evidence="3">
    <location>
        <begin position="568"/>
        <end position="580"/>
    </location>
</feature>
<feature type="region of interest" description="Disordered" evidence="3">
    <location>
        <begin position="550"/>
        <end position="599"/>
    </location>
</feature>
<feature type="compositionally biased region" description="Basic and acidic residues" evidence="3">
    <location>
        <begin position="550"/>
        <end position="564"/>
    </location>
</feature>
<dbReference type="InterPro" id="IPR036028">
    <property type="entry name" value="SH3-like_dom_sf"/>
</dbReference>
<dbReference type="EMBL" id="CADCXU010013484">
    <property type="protein sequence ID" value="CAB0003401.1"/>
    <property type="molecule type" value="Genomic_DNA"/>
</dbReference>
<feature type="region of interest" description="Disordered" evidence="3">
    <location>
        <begin position="102"/>
        <end position="139"/>
    </location>
</feature>
<keyword evidence="1 2" id="KW-0728">SH3 domain</keyword>
<reference evidence="5 6" key="1">
    <citation type="submission" date="2020-02" db="EMBL/GenBank/DDBJ databases">
        <authorList>
            <person name="Ferguson B K."/>
        </authorList>
    </citation>
    <scope>NUCLEOTIDE SEQUENCE [LARGE SCALE GENOMIC DNA]</scope>
</reference>